<dbReference type="Gene3D" id="3.90.76.10">
    <property type="entry name" value="Dipeptide-binding Protein, Domain 1"/>
    <property type="match status" value="1"/>
</dbReference>
<feature type="domain" description="Solute-binding protein family 5" evidence="3">
    <location>
        <begin position="78"/>
        <end position="403"/>
    </location>
</feature>
<dbReference type="PANTHER" id="PTHR30290">
    <property type="entry name" value="PERIPLASMIC BINDING COMPONENT OF ABC TRANSPORTER"/>
    <property type="match status" value="1"/>
</dbReference>
<dbReference type="Proteomes" id="UP000076660">
    <property type="component" value="Unassembled WGS sequence"/>
</dbReference>
<feature type="region of interest" description="Disordered" evidence="1">
    <location>
        <begin position="176"/>
        <end position="195"/>
    </location>
</feature>
<dbReference type="Gene3D" id="3.40.190.10">
    <property type="entry name" value="Periplasmic binding protein-like II"/>
    <property type="match status" value="1"/>
</dbReference>
<dbReference type="InterPro" id="IPR030678">
    <property type="entry name" value="Peptide/Ni-bd"/>
</dbReference>
<comment type="caution">
    <text evidence="4">The sequence shown here is derived from an EMBL/GenBank/DDBJ whole genome shotgun (WGS) entry which is preliminary data.</text>
</comment>
<evidence type="ECO:0000313" key="5">
    <source>
        <dbReference type="Proteomes" id="UP000076660"/>
    </source>
</evidence>
<sequence>MTRVPRRIALLVAATLTATACTSGNATPASGGLLRYAAVGSAATASNDPHGGLGNESDALRFALLYDVLTVAGPDGTTVPRLATAWEPDSSQTRWKITLRADATFSDGRKVTAADALYSLRRMQAKAAENYGRMAMFDLDGSRAIDTSTLELRTRTAFAAVPEALQSATFVVPEGTTDFTKPAPGSGPYRMTGGDPANAVLERNDGWWGTKPPTKRIEIRALADPRARADAVRSGQADVAGSVSPAAAAQAERAGTQVVRRPAVTTYPVVMRLDRAPFDKPQVREAVKLATDRQQLTDTVFGAYGKVGNDLLTPADPSSPQLPQRVRDLDRARALMAEAGYQGGVDVTLHTTTAYPGMDSTATLLAQQLAPIGLKVTVKVDPPESFWTKTYAQADFYVSYLGGIGFLDVSRIALRAASPTNETAWNRPDWERDLDAALADPDTARRIQVFGSLQGKLRDEGGYLVWGVGDGLDLSRPGVGGLPTGPGFARLFIDQVRITA</sequence>
<dbReference type="AlphaFoldDB" id="A0A1W2M2T8"/>
<dbReference type="OrthoDB" id="5243526at2"/>
<protein>
    <submittedName>
        <fullName evidence="4">ABC transporter substrate-binding protein</fullName>
    </submittedName>
</protein>
<dbReference type="PIRSF" id="PIRSF002741">
    <property type="entry name" value="MppA"/>
    <property type="match status" value="1"/>
</dbReference>
<dbReference type="SUPFAM" id="SSF53850">
    <property type="entry name" value="Periplasmic binding protein-like II"/>
    <property type="match status" value="1"/>
</dbReference>
<evidence type="ECO:0000259" key="3">
    <source>
        <dbReference type="Pfam" id="PF00496"/>
    </source>
</evidence>
<gene>
    <name evidence="4" type="ORF">AVR91_0203395</name>
</gene>
<dbReference type="GO" id="GO:0043190">
    <property type="term" value="C:ATP-binding cassette (ABC) transporter complex"/>
    <property type="evidence" value="ECO:0007669"/>
    <property type="project" value="InterPro"/>
</dbReference>
<keyword evidence="2" id="KW-0732">Signal</keyword>
<dbReference type="RefSeq" id="WP_063271284.1">
    <property type="nucleotide sequence ID" value="NZ_LQMT02000005.1"/>
</dbReference>
<dbReference type="CDD" id="cd08503">
    <property type="entry name" value="PBP2_NikA_DppA_OppA_like_17"/>
    <property type="match status" value="1"/>
</dbReference>
<dbReference type="InterPro" id="IPR000914">
    <property type="entry name" value="SBP_5_dom"/>
</dbReference>
<dbReference type="PROSITE" id="PS51257">
    <property type="entry name" value="PROKAR_LIPOPROTEIN"/>
    <property type="match status" value="1"/>
</dbReference>
<dbReference type="PANTHER" id="PTHR30290:SF65">
    <property type="entry name" value="MONOACYL PHOSPHATIDYLINOSITOL TETRAMANNOSIDE-BINDING PROTEIN LPQW-RELATED"/>
    <property type="match status" value="1"/>
</dbReference>
<proteinExistence type="predicted"/>
<dbReference type="EMBL" id="LQMT02000005">
    <property type="protein sequence ID" value="ONF74354.1"/>
    <property type="molecule type" value="Genomic_DNA"/>
</dbReference>
<organism evidence="4 5">
    <name type="scientific">Amycolatopsis keratiniphila subsp. keratiniphila</name>
    <dbReference type="NCBI Taxonomy" id="227715"/>
    <lineage>
        <taxon>Bacteria</taxon>
        <taxon>Bacillati</taxon>
        <taxon>Actinomycetota</taxon>
        <taxon>Actinomycetes</taxon>
        <taxon>Pseudonocardiales</taxon>
        <taxon>Pseudonocardiaceae</taxon>
        <taxon>Amycolatopsis</taxon>
        <taxon>Amycolatopsis japonica group</taxon>
    </lineage>
</organism>
<dbReference type="InterPro" id="IPR039424">
    <property type="entry name" value="SBP_5"/>
</dbReference>
<dbReference type="Gene3D" id="3.10.105.10">
    <property type="entry name" value="Dipeptide-binding Protein, Domain 3"/>
    <property type="match status" value="1"/>
</dbReference>
<dbReference type="Pfam" id="PF00496">
    <property type="entry name" value="SBP_bac_5"/>
    <property type="match status" value="1"/>
</dbReference>
<name>A0A1W2M2T8_9PSEU</name>
<dbReference type="GO" id="GO:0015833">
    <property type="term" value="P:peptide transport"/>
    <property type="evidence" value="ECO:0007669"/>
    <property type="project" value="TreeGrafter"/>
</dbReference>
<dbReference type="GO" id="GO:0042597">
    <property type="term" value="C:periplasmic space"/>
    <property type="evidence" value="ECO:0007669"/>
    <property type="project" value="UniProtKB-ARBA"/>
</dbReference>
<reference evidence="4 5" key="1">
    <citation type="submission" date="2016-12" db="EMBL/GenBank/DDBJ databases">
        <title>Amycolatopsis keratiniphila subsp. keratiniphila genome sequencing and assembly.</title>
        <authorList>
            <person name="Mayilraj S."/>
            <person name="Kaur N."/>
        </authorList>
    </citation>
    <scope>NUCLEOTIDE SEQUENCE [LARGE SCALE GENOMIC DNA]</scope>
    <source>
        <strain evidence="4 5">DSM 44409</strain>
    </source>
</reference>
<evidence type="ECO:0000256" key="1">
    <source>
        <dbReference type="SAM" id="MobiDB-lite"/>
    </source>
</evidence>
<evidence type="ECO:0000313" key="4">
    <source>
        <dbReference type="EMBL" id="ONF74354.1"/>
    </source>
</evidence>
<feature type="signal peptide" evidence="2">
    <location>
        <begin position="1"/>
        <end position="20"/>
    </location>
</feature>
<accession>A0A1W2M2T8</accession>
<evidence type="ECO:0000256" key="2">
    <source>
        <dbReference type="SAM" id="SignalP"/>
    </source>
</evidence>
<feature type="chain" id="PRO_5038683204" evidence="2">
    <location>
        <begin position="21"/>
        <end position="500"/>
    </location>
</feature>
<dbReference type="GO" id="GO:1904680">
    <property type="term" value="F:peptide transmembrane transporter activity"/>
    <property type="evidence" value="ECO:0007669"/>
    <property type="project" value="TreeGrafter"/>
</dbReference>